<dbReference type="Gene3D" id="3.60.120.10">
    <property type="entry name" value="Anthranilate synthase"/>
    <property type="match status" value="1"/>
</dbReference>
<keyword evidence="1" id="KW-0808">Transferase</keyword>
<dbReference type="EMBL" id="CP013140">
    <property type="protein sequence ID" value="ALN55766.1"/>
    <property type="molecule type" value="Genomic_DNA"/>
</dbReference>
<dbReference type="PANTHER" id="PTHR11236:SF18">
    <property type="entry name" value="AMINODEOXYCHORISMATE SYNTHASE"/>
    <property type="match status" value="1"/>
</dbReference>
<dbReference type="Proteomes" id="UP000061569">
    <property type="component" value="Chromosome"/>
</dbReference>
<dbReference type="GO" id="GO:0005737">
    <property type="term" value="C:cytoplasm"/>
    <property type="evidence" value="ECO:0007669"/>
    <property type="project" value="TreeGrafter"/>
</dbReference>
<proteinExistence type="predicted"/>
<dbReference type="InterPro" id="IPR019999">
    <property type="entry name" value="Anth_synth_I-like"/>
</dbReference>
<dbReference type="GO" id="GO:0008153">
    <property type="term" value="P:4-aminobenzoate biosynthetic process"/>
    <property type="evidence" value="ECO:0007669"/>
    <property type="project" value="TreeGrafter"/>
</dbReference>
<dbReference type="PATRIC" id="fig|69.6.peg.405"/>
<dbReference type="InterPro" id="IPR005801">
    <property type="entry name" value="ADC_synthase"/>
</dbReference>
<evidence type="ECO:0000313" key="2">
    <source>
        <dbReference type="Proteomes" id="UP000061569"/>
    </source>
</evidence>
<dbReference type="PANTHER" id="PTHR11236">
    <property type="entry name" value="AMINOBENZOATE/ANTHRANILATE SYNTHASE"/>
    <property type="match status" value="1"/>
</dbReference>
<evidence type="ECO:0000313" key="1">
    <source>
        <dbReference type="EMBL" id="ALN55766.1"/>
    </source>
</evidence>
<dbReference type="GO" id="GO:0046820">
    <property type="term" value="F:4-amino-4-deoxychorismate synthase activity"/>
    <property type="evidence" value="ECO:0007669"/>
    <property type="project" value="UniProtKB-EC"/>
</dbReference>
<reference evidence="1 2" key="1">
    <citation type="submission" date="2015-11" db="EMBL/GenBank/DDBJ databases">
        <title>Genome sequences of Lysobacter enzymogenes strain C3 and Lysobacter antibioticus ATCC 29479.</title>
        <authorList>
            <person name="Kobayashi D.Y."/>
        </authorList>
    </citation>
    <scope>NUCLEOTIDE SEQUENCE [LARGE SCALE GENOMIC DNA]</scope>
    <source>
        <strain evidence="1 2">C3</strain>
    </source>
</reference>
<organism evidence="1 2">
    <name type="scientific">Lysobacter enzymogenes</name>
    <dbReference type="NCBI Taxonomy" id="69"/>
    <lineage>
        <taxon>Bacteria</taxon>
        <taxon>Pseudomonadati</taxon>
        <taxon>Pseudomonadota</taxon>
        <taxon>Gammaproteobacteria</taxon>
        <taxon>Lysobacterales</taxon>
        <taxon>Lysobacteraceae</taxon>
        <taxon>Lysobacter</taxon>
    </lineage>
</organism>
<dbReference type="KEGG" id="lez:GLE_0408"/>
<name>A0A0S2DB39_LYSEN</name>
<dbReference type="SUPFAM" id="SSF56322">
    <property type="entry name" value="ADC synthase"/>
    <property type="match status" value="1"/>
</dbReference>
<keyword evidence="1" id="KW-0032">Aminotransferase</keyword>
<sequence length="172" mass="19691">MHGRLSTVEHDDSALFAHIPRSFELVRYLRRFLAYDHLERCWHAVATGPLSARADDGAWLERMAALLQATPEAPALTHGARAEPVEFQLELDREAYRGRIRQCFAQIGDGETQEVCLTNLLRVRIELDPVELYRHLRRPHRRAKVLAVGEDMVRLRMDLLDAVLTQFPAVDG</sequence>
<dbReference type="AlphaFoldDB" id="A0A0S2DB39"/>
<protein>
    <submittedName>
        <fullName evidence="1">Para-aminobenzoate synthase</fullName>
        <ecNumber evidence="1">2.6.1.85</ecNumber>
    </submittedName>
</protein>
<accession>A0A0S2DB39</accession>
<dbReference type="EC" id="2.6.1.85" evidence="1"/>
<dbReference type="STRING" id="69.GLE_0408"/>
<gene>
    <name evidence="1" type="primary">pabA</name>
    <name evidence="1" type="ORF">GLE_0408</name>
</gene>
<dbReference type="GO" id="GO:0000162">
    <property type="term" value="P:L-tryptophan biosynthetic process"/>
    <property type="evidence" value="ECO:0007669"/>
    <property type="project" value="TreeGrafter"/>
</dbReference>